<dbReference type="EMBL" id="SPHZ02000003">
    <property type="protein sequence ID" value="KAF0926484.1"/>
    <property type="molecule type" value="Genomic_DNA"/>
</dbReference>
<dbReference type="AlphaFoldDB" id="A0A6G1EPC5"/>
<name>A0A6G1EPC5_9ORYZ</name>
<feature type="region of interest" description="Disordered" evidence="1">
    <location>
        <begin position="1"/>
        <end position="86"/>
    </location>
</feature>
<evidence type="ECO:0000313" key="3">
    <source>
        <dbReference type="Proteomes" id="UP000479710"/>
    </source>
</evidence>
<evidence type="ECO:0000313" key="2">
    <source>
        <dbReference type="EMBL" id="KAF0926484.1"/>
    </source>
</evidence>
<reference evidence="2 3" key="1">
    <citation type="submission" date="2019-11" db="EMBL/GenBank/DDBJ databases">
        <title>Whole genome sequence of Oryza granulata.</title>
        <authorList>
            <person name="Li W."/>
        </authorList>
    </citation>
    <scope>NUCLEOTIDE SEQUENCE [LARGE SCALE GENOMIC DNA]</scope>
    <source>
        <strain evidence="3">cv. Menghai</strain>
        <tissue evidence="2">Leaf</tissue>
    </source>
</reference>
<proteinExistence type="predicted"/>
<protein>
    <submittedName>
        <fullName evidence="2">Uncharacterized protein</fullName>
    </submittedName>
</protein>
<comment type="caution">
    <text evidence="2">The sequence shown here is derived from an EMBL/GenBank/DDBJ whole genome shotgun (WGS) entry which is preliminary data.</text>
</comment>
<gene>
    <name evidence="2" type="ORF">E2562_025324</name>
</gene>
<dbReference type="Proteomes" id="UP000479710">
    <property type="component" value="Unassembled WGS sequence"/>
</dbReference>
<keyword evidence="3" id="KW-1185">Reference proteome</keyword>
<evidence type="ECO:0000256" key="1">
    <source>
        <dbReference type="SAM" id="MobiDB-lite"/>
    </source>
</evidence>
<organism evidence="2 3">
    <name type="scientific">Oryza meyeriana var. granulata</name>
    <dbReference type="NCBI Taxonomy" id="110450"/>
    <lineage>
        <taxon>Eukaryota</taxon>
        <taxon>Viridiplantae</taxon>
        <taxon>Streptophyta</taxon>
        <taxon>Embryophyta</taxon>
        <taxon>Tracheophyta</taxon>
        <taxon>Spermatophyta</taxon>
        <taxon>Magnoliopsida</taxon>
        <taxon>Liliopsida</taxon>
        <taxon>Poales</taxon>
        <taxon>Poaceae</taxon>
        <taxon>BOP clade</taxon>
        <taxon>Oryzoideae</taxon>
        <taxon>Oryzeae</taxon>
        <taxon>Oryzinae</taxon>
        <taxon>Oryza</taxon>
        <taxon>Oryza meyeriana</taxon>
    </lineage>
</organism>
<sequence length="86" mass="9371">MRKERERGWSGQAGELPPPLGIAADKMTPASAFLPTPTPPARSSVHWAHWSRRGSRPVALSDPIDHGVTSPPPLAARRGYKWHGSQ</sequence>
<accession>A0A6G1EPC5</accession>